<evidence type="ECO:0000313" key="1">
    <source>
        <dbReference type="EMBL" id="MBB6482757.1"/>
    </source>
</evidence>
<organism evidence="1 2">
    <name type="scientific">Spirochaeta isovalerica</name>
    <dbReference type="NCBI Taxonomy" id="150"/>
    <lineage>
        <taxon>Bacteria</taxon>
        <taxon>Pseudomonadati</taxon>
        <taxon>Spirochaetota</taxon>
        <taxon>Spirochaetia</taxon>
        <taxon>Spirochaetales</taxon>
        <taxon>Spirochaetaceae</taxon>
        <taxon>Spirochaeta</taxon>
    </lineage>
</organism>
<protein>
    <submittedName>
        <fullName evidence="1">Uncharacterized protein</fullName>
    </submittedName>
</protein>
<keyword evidence="2" id="KW-1185">Reference proteome</keyword>
<name>A0A841RHV7_9SPIO</name>
<sequence length="30" mass="3425">MHLTALLSQILLFASRQYLRQLNGLQVILA</sequence>
<comment type="caution">
    <text evidence="1">The sequence shown here is derived from an EMBL/GenBank/DDBJ whole genome shotgun (WGS) entry which is preliminary data.</text>
</comment>
<evidence type="ECO:0000313" key="2">
    <source>
        <dbReference type="Proteomes" id="UP000587760"/>
    </source>
</evidence>
<feature type="non-terminal residue" evidence="1">
    <location>
        <position position="30"/>
    </location>
</feature>
<dbReference type="AlphaFoldDB" id="A0A841RHV7"/>
<dbReference type="Proteomes" id="UP000587760">
    <property type="component" value="Unassembled WGS sequence"/>
</dbReference>
<proteinExistence type="predicted"/>
<dbReference type="EMBL" id="JACHGJ010000032">
    <property type="protein sequence ID" value="MBB6482757.1"/>
    <property type="molecule type" value="Genomic_DNA"/>
</dbReference>
<accession>A0A841RHV7</accession>
<reference evidence="1 2" key="1">
    <citation type="submission" date="2020-08" db="EMBL/GenBank/DDBJ databases">
        <title>Genomic Encyclopedia of Type Strains, Phase IV (KMG-IV): sequencing the most valuable type-strain genomes for metagenomic binning, comparative biology and taxonomic classification.</title>
        <authorList>
            <person name="Goeker M."/>
        </authorList>
    </citation>
    <scope>NUCLEOTIDE SEQUENCE [LARGE SCALE GENOMIC DNA]</scope>
    <source>
        <strain evidence="1 2">DSM 2461</strain>
    </source>
</reference>
<gene>
    <name evidence="1" type="ORF">HNR50_004469</name>
</gene>